<evidence type="ECO:0000259" key="13">
    <source>
        <dbReference type="PROSITE" id="PS51192"/>
    </source>
</evidence>
<dbReference type="GO" id="GO:0003677">
    <property type="term" value="F:DNA binding"/>
    <property type="evidence" value="ECO:0007669"/>
    <property type="project" value="UniProtKB-KW"/>
</dbReference>
<evidence type="ECO:0000256" key="3">
    <source>
        <dbReference type="ARBA" id="ARBA00022741"/>
    </source>
</evidence>
<keyword evidence="3" id="KW-0547">Nucleotide-binding</keyword>
<dbReference type="Gene3D" id="3.40.50.300">
    <property type="entry name" value="P-loop containing nucleotide triphosphate hydrolases"/>
    <property type="match status" value="2"/>
</dbReference>
<evidence type="ECO:0000313" key="15">
    <source>
        <dbReference type="EMBL" id="CCD25442.1"/>
    </source>
</evidence>
<evidence type="ECO:0000256" key="9">
    <source>
        <dbReference type="ARBA" id="ARBA00023242"/>
    </source>
</evidence>
<dbReference type="PROSITE" id="PS51194">
    <property type="entry name" value="HELICASE_CTER"/>
    <property type="match status" value="1"/>
</dbReference>
<feature type="region of interest" description="Disordered" evidence="12">
    <location>
        <begin position="282"/>
        <end position="301"/>
    </location>
</feature>
<dbReference type="GO" id="GO:0031573">
    <property type="term" value="P:mitotic intra-S DNA damage checkpoint signaling"/>
    <property type="evidence" value="ECO:0007669"/>
    <property type="project" value="UniProtKB-ARBA"/>
</dbReference>
<dbReference type="GO" id="GO:0006260">
    <property type="term" value="P:DNA replication"/>
    <property type="evidence" value="ECO:0007669"/>
    <property type="project" value="InterPro"/>
</dbReference>
<dbReference type="InterPro" id="IPR004589">
    <property type="entry name" value="DNA_helicase_ATP-dep_RecQ"/>
</dbReference>
<dbReference type="GO" id="GO:0031422">
    <property type="term" value="C:RecQ family helicase-topoisomerase III complex"/>
    <property type="evidence" value="ECO:0007669"/>
    <property type="project" value="UniProtKB-ARBA"/>
</dbReference>
<dbReference type="CDD" id="cd18794">
    <property type="entry name" value="SF2_C_RecQ"/>
    <property type="match status" value="1"/>
</dbReference>
<keyword evidence="8" id="KW-0413">Isomerase</keyword>
<dbReference type="EMBL" id="HE580272">
    <property type="protein sequence ID" value="CCD25442.1"/>
    <property type="molecule type" value="Genomic_DNA"/>
</dbReference>
<dbReference type="EC" id="5.6.2.4" evidence="11"/>
<evidence type="ECO:0000256" key="10">
    <source>
        <dbReference type="ARBA" id="ARBA00034617"/>
    </source>
</evidence>
<dbReference type="InterPro" id="IPR036388">
    <property type="entry name" value="WH-like_DNA-bd_sf"/>
</dbReference>
<dbReference type="PROSITE" id="PS00690">
    <property type="entry name" value="DEAH_ATP_HELICASE"/>
    <property type="match status" value="1"/>
</dbReference>
<dbReference type="GO" id="GO:0000724">
    <property type="term" value="P:double-strand break repair via homologous recombination"/>
    <property type="evidence" value="ECO:0007669"/>
    <property type="project" value="UniProtKB-ARBA"/>
</dbReference>
<feature type="domain" description="Helicase ATP-binding" evidence="13">
    <location>
        <begin position="483"/>
        <end position="660"/>
    </location>
</feature>
<dbReference type="Gene3D" id="1.10.10.10">
    <property type="entry name" value="Winged helix-like DNA-binding domain superfamily/Winged helix DNA-binding domain"/>
    <property type="match status" value="1"/>
</dbReference>
<dbReference type="Proteomes" id="UP000000689">
    <property type="component" value="Chromosome 6"/>
</dbReference>
<dbReference type="PANTHER" id="PTHR13710:SF153">
    <property type="entry name" value="RECQ-LIKE DNA HELICASE BLM"/>
    <property type="match status" value="1"/>
</dbReference>
<dbReference type="Pfam" id="PF00271">
    <property type="entry name" value="Helicase_C"/>
    <property type="match status" value="1"/>
</dbReference>
<dbReference type="HOGENOM" id="CLU_001103_22_1_1"/>
<evidence type="ECO:0000256" key="4">
    <source>
        <dbReference type="ARBA" id="ARBA00022801"/>
    </source>
</evidence>
<dbReference type="SMART" id="SM00956">
    <property type="entry name" value="RQC"/>
    <property type="match status" value="1"/>
</dbReference>
<feature type="compositionally biased region" description="Basic residues" evidence="12">
    <location>
        <begin position="1086"/>
        <end position="1110"/>
    </location>
</feature>
<evidence type="ECO:0000259" key="14">
    <source>
        <dbReference type="PROSITE" id="PS51194"/>
    </source>
</evidence>
<dbReference type="OrthoDB" id="10261556at2759"/>
<feature type="region of interest" description="Disordered" evidence="12">
    <location>
        <begin position="995"/>
        <end position="1014"/>
    </location>
</feature>
<dbReference type="GO" id="GO:0005737">
    <property type="term" value="C:cytoplasm"/>
    <property type="evidence" value="ECO:0007669"/>
    <property type="project" value="TreeGrafter"/>
</dbReference>
<dbReference type="InterPro" id="IPR001650">
    <property type="entry name" value="Helicase_C-like"/>
</dbReference>
<reference evidence="15 16" key="1">
    <citation type="journal article" date="2011" name="Proc. Natl. Acad. Sci. U.S.A.">
        <title>Evolutionary erosion of yeast sex chromosomes by mating-type switching accidents.</title>
        <authorList>
            <person name="Gordon J.L."/>
            <person name="Armisen D."/>
            <person name="Proux-Wera E."/>
            <person name="Oheigeartaigh S.S."/>
            <person name="Byrne K.P."/>
            <person name="Wolfe K.H."/>
        </authorList>
    </citation>
    <scope>NUCLEOTIDE SEQUENCE [LARGE SCALE GENOMIC DNA]</scope>
    <source>
        <strain evidence="16">ATCC 10597 / BCRC 20456 / CBS 421 / NBRC 0211 / NRRL Y-12639</strain>
    </source>
</reference>
<comment type="catalytic activity">
    <reaction evidence="10">
        <text>Couples ATP hydrolysis with the unwinding of duplex DNA by translocating in the 3'-5' direction.</text>
        <dbReference type="EC" id="5.6.2.4"/>
    </reaction>
</comment>
<keyword evidence="6" id="KW-0067">ATP-binding</keyword>
<dbReference type="NCBIfam" id="TIGR00614">
    <property type="entry name" value="recQ_fam"/>
    <property type="match status" value="1"/>
</dbReference>
<feature type="compositionally biased region" description="Basic and acidic residues" evidence="12">
    <location>
        <begin position="284"/>
        <end position="293"/>
    </location>
</feature>
<keyword evidence="16" id="KW-1185">Reference proteome</keyword>
<dbReference type="STRING" id="1071378.G0WCD1"/>
<dbReference type="InterPro" id="IPR032284">
    <property type="entry name" value="RecQ_Zn-bd"/>
</dbReference>
<dbReference type="SMART" id="SM00490">
    <property type="entry name" value="HELICc"/>
    <property type="match status" value="1"/>
</dbReference>
<evidence type="ECO:0000256" key="11">
    <source>
        <dbReference type="ARBA" id="ARBA00034808"/>
    </source>
</evidence>
<dbReference type="SMART" id="SM00487">
    <property type="entry name" value="DEXDc"/>
    <property type="match status" value="1"/>
</dbReference>
<dbReference type="GeneID" id="11499181"/>
<dbReference type="GO" id="GO:0005524">
    <property type="term" value="F:ATP binding"/>
    <property type="evidence" value="ECO:0007669"/>
    <property type="project" value="UniProtKB-KW"/>
</dbReference>
<dbReference type="GO" id="GO:0000729">
    <property type="term" value="P:DNA double-strand break processing"/>
    <property type="evidence" value="ECO:0007669"/>
    <property type="project" value="UniProtKB-ARBA"/>
</dbReference>
<evidence type="ECO:0000256" key="1">
    <source>
        <dbReference type="ARBA" id="ARBA00004123"/>
    </source>
</evidence>
<evidence type="ECO:0000313" key="16">
    <source>
        <dbReference type="Proteomes" id="UP000000689"/>
    </source>
</evidence>
<keyword evidence="9" id="KW-0539">Nucleus</keyword>
<organism evidence="15 16">
    <name type="scientific">Naumovozyma dairenensis (strain ATCC 10597 / BCRC 20456 / CBS 421 / NBRC 0211 / NRRL Y-12639)</name>
    <name type="common">Saccharomyces dairenensis</name>
    <dbReference type="NCBI Taxonomy" id="1071378"/>
    <lineage>
        <taxon>Eukaryota</taxon>
        <taxon>Fungi</taxon>
        <taxon>Dikarya</taxon>
        <taxon>Ascomycota</taxon>
        <taxon>Saccharomycotina</taxon>
        <taxon>Saccharomycetes</taxon>
        <taxon>Saccharomycetales</taxon>
        <taxon>Saccharomycetaceae</taxon>
        <taxon>Naumovozyma</taxon>
    </lineage>
</organism>
<dbReference type="InterPro" id="IPR036390">
    <property type="entry name" value="WH_DNA-bd_sf"/>
</dbReference>
<evidence type="ECO:0000256" key="6">
    <source>
        <dbReference type="ARBA" id="ARBA00022840"/>
    </source>
</evidence>
<dbReference type="GO" id="GO:0005634">
    <property type="term" value="C:nucleus"/>
    <property type="evidence" value="ECO:0007669"/>
    <property type="project" value="UniProtKB-SubCell"/>
</dbReference>
<gene>
    <name evidence="15" type="primary">NDAI0F01230</name>
    <name evidence="15" type="ordered locus">NDAI_0F01230</name>
</gene>
<name>G0WCD1_NAUDC</name>
<dbReference type="FunFam" id="3.40.50.300:FF:000340">
    <property type="entry name" value="Bloom syndrome, RecQ helicase"/>
    <property type="match status" value="1"/>
</dbReference>
<dbReference type="GO" id="GO:0016787">
    <property type="term" value="F:hydrolase activity"/>
    <property type="evidence" value="ECO:0007669"/>
    <property type="project" value="UniProtKB-KW"/>
</dbReference>
<dbReference type="GO" id="GO:0006312">
    <property type="term" value="P:mitotic recombination"/>
    <property type="evidence" value="ECO:0007669"/>
    <property type="project" value="UniProtKB-ARBA"/>
</dbReference>
<dbReference type="Pfam" id="PF09382">
    <property type="entry name" value="RQC"/>
    <property type="match status" value="1"/>
</dbReference>
<feature type="region of interest" description="Disordered" evidence="12">
    <location>
        <begin position="1034"/>
        <end position="1110"/>
    </location>
</feature>
<dbReference type="InterPro" id="IPR014001">
    <property type="entry name" value="Helicase_ATP-bd"/>
</dbReference>
<evidence type="ECO:0000256" key="5">
    <source>
        <dbReference type="ARBA" id="ARBA00022806"/>
    </source>
</evidence>
<evidence type="ECO:0000256" key="8">
    <source>
        <dbReference type="ARBA" id="ARBA00023235"/>
    </source>
</evidence>
<dbReference type="SUPFAM" id="SSF46785">
    <property type="entry name" value="Winged helix' DNA-binding domain"/>
    <property type="match status" value="1"/>
</dbReference>
<dbReference type="PANTHER" id="PTHR13710">
    <property type="entry name" value="DNA HELICASE RECQ FAMILY MEMBER"/>
    <property type="match status" value="1"/>
</dbReference>
<dbReference type="InterPro" id="IPR027417">
    <property type="entry name" value="P-loop_NTPase"/>
</dbReference>
<evidence type="ECO:0000256" key="2">
    <source>
        <dbReference type="ARBA" id="ARBA00005446"/>
    </source>
</evidence>
<feature type="domain" description="Helicase C-terminal" evidence="14">
    <location>
        <begin position="682"/>
        <end position="841"/>
    </location>
</feature>
<dbReference type="GO" id="GO:0009378">
    <property type="term" value="F:four-way junction helicase activity"/>
    <property type="evidence" value="ECO:0007669"/>
    <property type="project" value="TreeGrafter"/>
</dbReference>
<dbReference type="GO" id="GO:0043138">
    <property type="term" value="F:3'-5' DNA helicase activity"/>
    <property type="evidence" value="ECO:0007669"/>
    <property type="project" value="UniProtKB-EC"/>
</dbReference>
<accession>G0WCD1</accession>
<dbReference type="eggNOG" id="KOG0351">
    <property type="taxonomic scope" value="Eukaryota"/>
</dbReference>
<comment type="subcellular location">
    <subcellularLocation>
        <location evidence="1">Nucleus</location>
    </subcellularLocation>
</comment>
<sequence length="1110" mass="127689">MIKKPSHNLRREHNYLKSNDILQKDKDLVLNVITSKRPLSPIRRRNTQIVEKKNGCEFEKSGIQKPAVKLSLDMVPDKYINSELCQLHVALIKALKDQSEYLLKTNSNQLSFDALEKDNSHTFCDLKAKIDLLEEQIRKLSTNIDPYTITTKALNPPTVPVIHKPLREKDLNKNFSTNIPRLDTPPFYEEEEELDPDDDPFYYNMQTELDIGNTNMRDTIITLPNMTQTYDEALNNNDIASDDDDDEIVESSDTDLPLEIKIVESSSSNKMVTESIPKSLYESTTKKDNHDSNHTTAVNAKANDDDDNDLWLRSFSAHEDDRSDISDAYNDGYGDHNINSDIEILGEESNEANATRNFPGEDSDIVDDHDDGFEYELGDSEIENFNDERENQTQLQWEDELDQDLEILDERNITPLKSPLNNDDHIEEIFEIEDDEDDVGLSIAETRTANVNEEEYRWTEEVYYRLRHTFKLPGFRPNQLEAINSTLIGKDVFVLMPTGGGKSLCYQLPAIVKSGKTKGTSIVISPLISLMQDQVEHLLDLNIKASMISSKGTTQQRKQTFSLFSQGKLDLIYISPEMIASSKQCKRVIKKLYQEGNLARIIVDEAHCVSSWGHDFRPDYKELYFFKSEYPKIPMMVLTATANEHVRQDIVTNLRLRNPVFLKQSFNRTNLFYEVLRKDKDSIDEMIDAIKYHFTEQSGIIYCHSKNSCEKVALQLQNNQIRCGYYHAGMDPDERMMIQRDWQRNKLQVICATVAFGMGIDKSDVRFIYHFTVPRTLEGYYQETGRAGRDGKPSYCIGYYSMKDVRAIQKMIQKDSSLDKISREKHFDKLQEVMKYCENIKECRRKLVLSYFNEEFDRNLCHENCDNCKKCQDVVSHMEDITMIAKDVITLVQSIENETVTSIYCQNLFKGSRTAKIIQAGHDNLEKHGTGKSINKAKIEKIFFHLISERILEEYSITNNGGYANCYVRTGVNSRKVINGLLKVKMELTELRPIPASTTEDNNDGTNSKVSKNSKSKPVFLEVLAEQGRHMKNTPVPINSVLFGNDARRPISSGSNNGEREEIIKQIRQHQFEPQFQTGFRQPRGSTRRKRNGSGGGYKRRKSWKGRSRR</sequence>
<dbReference type="AlphaFoldDB" id="G0WCD1"/>
<keyword evidence="7" id="KW-0238">DNA-binding</keyword>
<dbReference type="Pfam" id="PF16124">
    <property type="entry name" value="RecQ_Zn_bind"/>
    <property type="match status" value="1"/>
</dbReference>
<dbReference type="InterPro" id="IPR002464">
    <property type="entry name" value="DNA/RNA_helicase_DEAH_CS"/>
</dbReference>
<dbReference type="SUPFAM" id="SSF52540">
    <property type="entry name" value="P-loop containing nucleoside triphosphate hydrolases"/>
    <property type="match status" value="2"/>
</dbReference>
<dbReference type="KEGG" id="ndi:NDAI_0F01230"/>
<evidence type="ECO:0000256" key="12">
    <source>
        <dbReference type="SAM" id="MobiDB-lite"/>
    </source>
</evidence>
<dbReference type="CDD" id="cd17920">
    <property type="entry name" value="DEXHc_RecQ"/>
    <property type="match status" value="1"/>
</dbReference>
<keyword evidence="5" id="KW-0347">Helicase</keyword>
<feature type="compositionally biased region" description="Polar residues" evidence="12">
    <location>
        <begin position="996"/>
        <end position="1006"/>
    </location>
</feature>
<dbReference type="PROSITE" id="PS51192">
    <property type="entry name" value="HELICASE_ATP_BIND_1"/>
    <property type="match status" value="1"/>
</dbReference>
<dbReference type="Pfam" id="PF00270">
    <property type="entry name" value="DEAD"/>
    <property type="match status" value="1"/>
</dbReference>
<proteinExistence type="inferred from homology"/>
<dbReference type="FunFam" id="3.40.50.300:FF:000296">
    <property type="entry name" value="ATP-dependent DNA helicase RecQ"/>
    <property type="match status" value="1"/>
</dbReference>
<protein>
    <recommendedName>
        <fullName evidence="11">DNA 3'-5' helicase</fullName>
        <ecNumber evidence="11">5.6.2.4</ecNumber>
    </recommendedName>
</protein>
<comment type="similarity">
    <text evidence="2">Belongs to the helicase family. RecQ subfamily.</text>
</comment>
<keyword evidence="4" id="KW-0378">Hydrolase</keyword>
<dbReference type="InterPro" id="IPR018982">
    <property type="entry name" value="RQC_domain"/>
</dbReference>
<dbReference type="InterPro" id="IPR011545">
    <property type="entry name" value="DEAD/DEAH_box_helicase_dom"/>
</dbReference>
<evidence type="ECO:0000256" key="7">
    <source>
        <dbReference type="ARBA" id="ARBA00023125"/>
    </source>
</evidence>
<dbReference type="RefSeq" id="XP_003670685.1">
    <property type="nucleotide sequence ID" value="XM_003670637.1"/>
</dbReference>